<dbReference type="KEGG" id="char:116220547"/>
<dbReference type="InterPro" id="IPR002068">
    <property type="entry name" value="A-crystallin/Hsp20_dom"/>
</dbReference>
<evidence type="ECO:0000259" key="3">
    <source>
        <dbReference type="PROSITE" id="PS01031"/>
    </source>
</evidence>
<organism evidence="4 5">
    <name type="scientific">Clupea harengus</name>
    <name type="common">Atlantic herring</name>
    <dbReference type="NCBI Taxonomy" id="7950"/>
    <lineage>
        <taxon>Eukaryota</taxon>
        <taxon>Metazoa</taxon>
        <taxon>Chordata</taxon>
        <taxon>Craniata</taxon>
        <taxon>Vertebrata</taxon>
        <taxon>Euteleostomi</taxon>
        <taxon>Actinopterygii</taxon>
        <taxon>Neopterygii</taxon>
        <taxon>Teleostei</taxon>
        <taxon>Clupei</taxon>
        <taxon>Clupeiformes</taxon>
        <taxon>Clupeoidei</taxon>
        <taxon>Clupeidae</taxon>
        <taxon>Clupea</taxon>
    </lineage>
</organism>
<dbReference type="Proteomes" id="UP000515152">
    <property type="component" value="Chromosome 5"/>
</dbReference>
<dbReference type="OrthoDB" id="9925191at2759"/>
<dbReference type="RefSeq" id="XP_031424133.1">
    <property type="nucleotide sequence ID" value="XM_031568273.2"/>
</dbReference>
<evidence type="ECO:0000256" key="1">
    <source>
        <dbReference type="PROSITE-ProRule" id="PRU00285"/>
    </source>
</evidence>
<evidence type="ECO:0000313" key="4">
    <source>
        <dbReference type="Proteomes" id="UP000515152"/>
    </source>
</evidence>
<keyword evidence="4" id="KW-1185">Reference proteome</keyword>
<accession>A0A6P8F6K2</accession>
<evidence type="ECO:0000256" key="2">
    <source>
        <dbReference type="RuleBase" id="RU003616"/>
    </source>
</evidence>
<dbReference type="Pfam" id="PF00011">
    <property type="entry name" value="HSP20"/>
    <property type="match status" value="1"/>
</dbReference>
<reference evidence="5" key="1">
    <citation type="submission" date="2025-08" db="UniProtKB">
        <authorList>
            <consortium name="RefSeq"/>
        </authorList>
    </citation>
    <scope>IDENTIFICATION</scope>
</reference>
<dbReference type="PANTHER" id="PTHR46907">
    <property type="entry name" value="HEAT SHOCK PROTEIN BETA-7-RELATED"/>
    <property type="match status" value="1"/>
</dbReference>
<dbReference type="PROSITE" id="PS01031">
    <property type="entry name" value="SHSP"/>
    <property type="match status" value="1"/>
</dbReference>
<dbReference type="GO" id="GO:0005737">
    <property type="term" value="C:cytoplasm"/>
    <property type="evidence" value="ECO:0007669"/>
    <property type="project" value="TreeGrafter"/>
</dbReference>
<proteinExistence type="inferred from homology"/>
<dbReference type="InterPro" id="IPR008978">
    <property type="entry name" value="HSP20-like_chaperone"/>
</dbReference>
<sequence>MMASEDSQGDFNWGKIQTVGNMYLLTVDASEFSPVEIIVTSSNNLIEVKAEKVREDGTVINNFTHKFQLPLDVDPMSITSTLADNGALTVKARRHPTDS</sequence>
<evidence type="ECO:0000313" key="5">
    <source>
        <dbReference type="RefSeq" id="XP_031424133.1"/>
    </source>
</evidence>
<protein>
    <submittedName>
        <fullName evidence="5">Heat shock protein beta-7-like</fullName>
    </submittedName>
</protein>
<dbReference type="GO" id="GO:0005634">
    <property type="term" value="C:nucleus"/>
    <property type="evidence" value="ECO:0007669"/>
    <property type="project" value="TreeGrafter"/>
</dbReference>
<feature type="domain" description="SHSP" evidence="3">
    <location>
        <begin position="2"/>
        <end position="99"/>
    </location>
</feature>
<dbReference type="Gene3D" id="2.60.40.790">
    <property type="match status" value="1"/>
</dbReference>
<comment type="similarity">
    <text evidence="1 2">Belongs to the small heat shock protein (HSP20) family.</text>
</comment>
<dbReference type="GeneID" id="116220547"/>
<gene>
    <name evidence="5" type="primary">LOC116220547</name>
</gene>
<name>A0A6P8F6K2_CLUHA</name>
<dbReference type="AlphaFoldDB" id="A0A6P8F6K2"/>
<dbReference type="PANTHER" id="PTHR46907:SF2">
    <property type="entry name" value="HEAT SHOCK PROTEIN BETA-7"/>
    <property type="match status" value="1"/>
</dbReference>
<dbReference type="SUPFAM" id="SSF49764">
    <property type="entry name" value="HSP20-like chaperones"/>
    <property type="match status" value="1"/>
</dbReference>